<feature type="domain" description="MnmE helical" evidence="1">
    <location>
        <begin position="2"/>
        <end position="38"/>
    </location>
</feature>
<dbReference type="EMBL" id="JADKGY010000001">
    <property type="protein sequence ID" value="MBK9981966.1"/>
    <property type="molecule type" value="Genomic_DNA"/>
</dbReference>
<dbReference type="AlphaFoldDB" id="A0A9D7STV3"/>
<evidence type="ECO:0000313" key="2">
    <source>
        <dbReference type="EMBL" id="MBK9981966.1"/>
    </source>
</evidence>
<reference evidence="2 3" key="1">
    <citation type="submission" date="2020-10" db="EMBL/GenBank/DDBJ databases">
        <title>Connecting structure to function with the recovery of over 1000 high-quality activated sludge metagenome-assembled genomes encoding full-length rRNA genes using long-read sequencing.</title>
        <authorList>
            <person name="Singleton C.M."/>
            <person name="Petriglieri F."/>
            <person name="Kristensen J.M."/>
            <person name="Kirkegaard R.H."/>
            <person name="Michaelsen T.Y."/>
            <person name="Andersen M.H."/>
            <person name="Karst S.M."/>
            <person name="Dueholm M.S."/>
            <person name="Nielsen P.H."/>
            <person name="Albertsen M."/>
        </authorList>
    </citation>
    <scope>NUCLEOTIDE SEQUENCE [LARGE SCALE GENOMIC DNA]</scope>
    <source>
        <strain evidence="2">Ribe_18-Q3-R11-54_MAXAC.273</strain>
    </source>
</reference>
<name>A0A9D7STV3_9BACT</name>
<organism evidence="2 3">
    <name type="scientific">Candidatus Opimibacter skivensis</name>
    <dbReference type="NCBI Taxonomy" id="2982028"/>
    <lineage>
        <taxon>Bacteria</taxon>
        <taxon>Pseudomonadati</taxon>
        <taxon>Bacteroidota</taxon>
        <taxon>Saprospiria</taxon>
        <taxon>Saprospirales</taxon>
        <taxon>Saprospiraceae</taxon>
        <taxon>Candidatus Opimibacter</taxon>
    </lineage>
</organism>
<gene>
    <name evidence="2" type="ORF">IPP15_05990</name>
</gene>
<dbReference type="Pfam" id="PF12631">
    <property type="entry name" value="MnmE_helical"/>
    <property type="match status" value="1"/>
</dbReference>
<comment type="caution">
    <text evidence="2">The sequence shown here is derived from an EMBL/GenBank/DDBJ whole genome shotgun (WGS) entry which is preliminary data.</text>
</comment>
<dbReference type="Gene3D" id="1.20.120.430">
    <property type="entry name" value="tRNA modification GTPase MnmE domain 2"/>
    <property type="match status" value="1"/>
</dbReference>
<evidence type="ECO:0000313" key="3">
    <source>
        <dbReference type="Proteomes" id="UP000808337"/>
    </source>
</evidence>
<protein>
    <recommendedName>
        <fullName evidence="1">MnmE helical domain-containing protein</fullName>
    </recommendedName>
</protein>
<dbReference type="InterPro" id="IPR025867">
    <property type="entry name" value="MnmE_helical"/>
</dbReference>
<dbReference type="Proteomes" id="UP000808337">
    <property type="component" value="Unassembled WGS sequence"/>
</dbReference>
<dbReference type="SUPFAM" id="SSF116878">
    <property type="entry name" value="TrmE connector domain"/>
    <property type="match status" value="1"/>
</dbReference>
<proteinExistence type="predicted"/>
<evidence type="ECO:0000259" key="1">
    <source>
        <dbReference type="Pfam" id="PF12631"/>
    </source>
</evidence>
<accession>A0A9D7STV3</accession>
<sequence length="41" mass="4667">MTHDFLAQDIRQALYHLGEITGEISSDDILGNIFKRFCIGK</sequence>
<dbReference type="InterPro" id="IPR027368">
    <property type="entry name" value="MnmE_dom2"/>
</dbReference>